<evidence type="ECO:0000313" key="4">
    <source>
        <dbReference type="EMBL" id="KAF2635659.1"/>
    </source>
</evidence>
<reference evidence="4" key="1">
    <citation type="journal article" date="2020" name="Stud. Mycol.">
        <title>101 Dothideomycetes genomes: a test case for predicting lifestyles and emergence of pathogens.</title>
        <authorList>
            <person name="Haridas S."/>
            <person name="Albert R."/>
            <person name="Binder M."/>
            <person name="Bloem J."/>
            <person name="Labutti K."/>
            <person name="Salamov A."/>
            <person name="Andreopoulos B."/>
            <person name="Baker S."/>
            <person name="Barry K."/>
            <person name="Bills G."/>
            <person name="Bluhm B."/>
            <person name="Cannon C."/>
            <person name="Castanera R."/>
            <person name="Culley D."/>
            <person name="Daum C."/>
            <person name="Ezra D."/>
            <person name="Gonzalez J."/>
            <person name="Henrissat B."/>
            <person name="Kuo A."/>
            <person name="Liang C."/>
            <person name="Lipzen A."/>
            <person name="Lutzoni F."/>
            <person name="Magnuson J."/>
            <person name="Mondo S."/>
            <person name="Nolan M."/>
            <person name="Ohm R."/>
            <person name="Pangilinan J."/>
            <person name="Park H.-J."/>
            <person name="Ramirez L."/>
            <person name="Alfaro M."/>
            <person name="Sun H."/>
            <person name="Tritt A."/>
            <person name="Yoshinaga Y."/>
            <person name="Zwiers L.-H."/>
            <person name="Turgeon B."/>
            <person name="Goodwin S."/>
            <person name="Spatafora J."/>
            <person name="Crous P."/>
            <person name="Grigoriev I."/>
        </authorList>
    </citation>
    <scope>NUCLEOTIDE SEQUENCE</scope>
    <source>
        <strain evidence="4">CBS 473.64</strain>
    </source>
</reference>
<evidence type="ECO:0000256" key="2">
    <source>
        <dbReference type="SAM" id="MobiDB-lite"/>
    </source>
</evidence>
<dbReference type="Proteomes" id="UP000799753">
    <property type="component" value="Unassembled WGS sequence"/>
</dbReference>
<feature type="compositionally biased region" description="Acidic residues" evidence="2">
    <location>
        <begin position="679"/>
        <end position="724"/>
    </location>
</feature>
<evidence type="ECO:0000259" key="3">
    <source>
        <dbReference type="Pfam" id="PF24883"/>
    </source>
</evidence>
<dbReference type="PANTHER" id="PTHR40619:SF3">
    <property type="entry name" value="FUNGAL STAND N-TERMINAL GOODBYE DOMAIN-CONTAINING PROTEIN"/>
    <property type="match status" value="1"/>
</dbReference>
<dbReference type="PANTHER" id="PTHR40619">
    <property type="entry name" value="FUNGAL STAND N-TERMINAL GOODBYE DOMAIN-CONTAINING PROTEIN"/>
    <property type="match status" value="1"/>
</dbReference>
<keyword evidence="1" id="KW-0677">Repeat</keyword>
<dbReference type="EMBL" id="MU006805">
    <property type="protein sequence ID" value="KAF2635659.1"/>
    <property type="molecule type" value="Genomic_DNA"/>
</dbReference>
<organism evidence="4 5">
    <name type="scientific">Massarina eburnea CBS 473.64</name>
    <dbReference type="NCBI Taxonomy" id="1395130"/>
    <lineage>
        <taxon>Eukaryota</taxon>
        <taxon>Fungi</taxon>
        <taxon>Dikarya</taxon>
        <taxon>Ascomycota</taxon>
        <taxon>Pezizomycotina</taxon>
        <taxon>Dothideomycetes</taxon>
        <taxon>Pleosporomycetidae</taxon>
        <taxon>Pleosporales</taxon>
        <taxon>Massarineae</taxon>
        <taxon>Massarinaceae</taxon>
        <taxon>Massarina</taxon>
    </lineage>
</organism>
<protein>
    <recommendedName>
        <fullName evidence="3">Nephrocystin 3-like N-terminal domain-containing protein</fullName>
    </recommendedName>
</protein>
<feature type="region of interest" description="Disordered" evidence="2">
    <location>
        <begin position="661"/>
        <end position="724"/>
    </location>
</feature>
<feature type="domain" description="Nephrocystin 3-like N-terminal" evidence="3">
    <location>
        <begin position="446"/>
        <end position="621"/>
    </location>
</feature>
<dbReference type="OrthoDB" id="5419927at2759"/>
<proteinExistence type="predicted"/>
<evidence type="ECO:0000256" key="1">
    <source>
        <dbReference type="ARBA" id="ARBA00022737"/>
    </source>
</evidence>
<gene>
    <name evidence="4" type="ORF">P280DRAFT_536075</name>
</gene>
<sequence>MDPPEPVVLRRRTLTNSAAEFVETRSGTEVLHRLEDLPEDLNALQDSPEFVNELDGFTPKGQVFDHNKYYEESRKSRETFRRTLTAFAAEVKQINDDSKLKMDIKDPSEFTLEYSLGIVNEITESRDNAAKTRSCKNFIRGCYRKVEDHRSGVERFLNVIPSDIYGSVISRGFVVILAAVDRHAKQREEIQNFLAKIPEKIETIQRLSEIHHASIQLHSCADAVIVAIFTVLERIMDRIVKTWKRKLTKKYHKATRNILSKLTQKPNEGNGVAITNGPDDDEDQESKLTVTDALSELQDRVDRFQKGVDICREERLGRIETYVVKQGCEYTRTMRECLKRFETHFAMNEARSRQMLRTEFQNAFYRLCTSNPNFNASTGEIDHEQLKLAEKNKAAMLSRSHQESNNQIASKWLKGLRGLTYNTEVDIKDCLKHKWLLDSDEKDISQWILRSQNLREWLHEDESSIIEIDVQTPPTALNNPLSFTSALFASTIQSTDQFPVLAFFCFHRNKQYPIEEEKSGAVALVNSLNGQLLRFMATKRPSVDLSVLEGQNFFSKAKKDLKCGLKLFSKLLSSLPDDDMVFIIIDSLSRLSGHTNEEKVVKRLIRTMKEKEDVLIKVMVTNAFPGSYVKSVADMSLYVPDWVNGFGGIDDSEMKKEIARDSNCRRSLKDGNGKTRLESEDEEEDDDSEEEDDDSEEEDDDSEEDDDDSEEDDSEEDSDEDSED</sequence>
<dbReference type="InterPro" id="IPR056884">
    <property type="entry name" value="NPHP3-like_N"/>
</dbReference>
<accession>A0A6A6RJF1</accession>
<evidence type="ECO:0000313" key="5">
    <source>
        <dbReference type="Proteomes" id="UP000799753"/>
    </source>
</evidence>
<feature type="region of interest" description="Disordered" evidence="2">
    <location>
        <begin position="267"/>
        <end position="286"/>
    </location>
</feature>
<dbReference type="Pfam" id="PF24883">
    <property type="entry name" value="NPHP3_N"/>
    <property type="match status" value="1"/>
</dbReference>
<keyword evidence="5" id="KW-1185">Reference proteome</keyword>
<feature type="compositionally biased region" description="Basic and acidic residues" evidence="2">
    <location>
        <begin position="661"/>
        <end position="678"/>
    </location>
</feature>
<dbReference type="AlphaFoldDB" id="A0A6A6RJF1"/>
<name>A0A6A6RJF1_9PLEO</name>